<feature type="transmembrane region" description="Helical" evidence="1">
    <location>
        <begin position="365"/>
        <end position="388"/>
    </location>
</feature>
<evidence type="ECO:0000313" key="3">
    <source>
        <dbReference type="Proteomes" id="UP000019062"/>
    </source>
</evidence>
<dbReference type="EMBL" id="ASQA01000033">
    <property type="protein sequence ID" value="ETT83080.1"/>
    <property type="molecule type" value="Genomic_DNA"/>
</dbReference>
<accession>W4ER79</accession>
<dbReference type="AlphaFoldDB" id="W4ER79"/>
<proteinExistence type="predicted"/>
<comment type="caution">
    <text evidence="2">The sequence shown here is derived from an EMBL/GenBank/DDBJ whole genome shotgun (WGS) entry which is preliminary data.</text>
</comment>
<name>W4ER79_9BACL</name>
<keyword evidence="1" id="KW-0812">Transmembrane</keyword>
<protein>
    <submittedName>
        <fullName evidence="2">Uncharacterized protein</fullName>
    </submittedName>
</protein>
<gene>
    <name evidence="2" type="ORF">C176_14262</name>
</gene>
<feature type="transmembrane region" description="Helical" evidence="1">
    <location>
        <begin position="286"/>
        <end position="306"/>
    </location>
</feature>
<dbReference type="eggNOG" id="COG1277">
    <property type="taxonomic scope" value="Bacteria"/>
</dbReference>
<feature type="transmembrane region" description="Helical" evidence="1">
    <location>
        <begin position="187"/>
        <end position="205"/>
    </location>
</feature>
<keyword evidence="3" id="KW-1185">Reference proteome</keyword>
<sequence length="397" mass="45649">MWAYFKFEFLQFISNRKNIAIYVILLFFSCDFALKIAPTYNPIERVDVSEIEARYLTREAFLNNVVIDEGTHYLSSFAVSIFQEWNEYEGERLEAIKQHNLKEYAEATSKWYTYADKLTFPNAMGVLYYNPGYYTFGNIYATMDGHYAYLYSASRYKAYTEGKSNLSVNVFEERTALQTLQRLLNSYLPLILIVSCILLTVDIVLKDRRNPTLLQGLPLSDWRKLIVKGLVSLLGSLISIIPLSVGLLIIGGRNGFGDFDLPVPIYSSGKDAFSNILMGEYLVQNMLFIVFWFLFIISLLLFVSVLLKNEFANLVVGFMFVIAEFIYFERGLGAVWNVQWYPTSYVQVGQIISGYRNFLYGSETLTFGSGILVMGLCTFIFLVFTFLISNQRKFKLL</sequence>
<evidence type="ECO:0000313" key="2">
    <source>
        <dbReference type="EMBL" id="ETT83080.1"/>
    </source>
</evidence>
<dbReference type="Proteomes" id="UP000019062">
    <property type="component" value="Unassembled WGS sequence"/>
</dbReference>
<feature type="transmembrane region" description="Helical" evidence="1">
    <location>
        <begin position="311"/>
        <end position="328"/>
    </location>
</feature>
<dbReference type="PROSITE" id="PS51257">
    <property type="entry name" value="PROKAR_LIPOPROTEIN"/>
    <property type="match status" value="1"/>
</dbReference>
<keyword evidence="1" id="KW-0472">Membrane</keyword>
<keyword evidence="1" id="KW-1133">Transmembrane helix</keyword>
<evidence type="ECO:0000256" key="1">
    <source>
        <dbReference type="SAM" id="Phobius"/>
    </source>
</evidence>
<organism evidence="2 3">
    <name type="scientific">Viridibacillus arenosi FSL R5-213</name>
    <dbReference type="NCBI Taxonomy" id="1227360"/>
    <lineage>
        <taxon>Bacteria</taxon>
        <taxon>Bacillati</taxon>
        <taxon>Bacillota</taxon>
        <taxon>Bacilli</taxon>
        <taxon>Bacillales</taxon>
        <taxon>Caryophanaceae</taxon>
        <taxon>Viridibacillus</taxon>
    </lineage>
</organism>
<reference evidence="2 3" key="1">
    <citation type="journal article" date="2014" name="BMC Genomics">
        <title>Genomic comparison of sporeforming bacilli isolated from milk.</title>
        <authorList>
            <person name="Moreno Switt A.I."/>
            <person name="Andrus A.D."/>
            <person name="Ranieri M.L."/>
            <person name="Orsi R.H."/>
            <person name="Ivy R."/>
            <person name="den Bakker H.C."/>
            <person name="Martin N.H."/>
            <person name="Wiedmann M."/>
            <person name="Boor K.J."/>
        </authorList>
    </citation>
    <scope>NUCLEOTIDE SEQUENCE [LARGE SCALE GENOMIC DNA]</scope>
    <source>
        <strain evidence="2 3">FSL R5-213</strain>
    </source>
</reference>
<dbReference type="RefSeq" id="WP_038186551.1">
    <property type="nucleotide sequence ID" value="NZ_ASQA01000033.1"/>
</dbReference>
<feature type="transmembrane region" description="Helical" evidence="1">
    <location>
        <begin position="225"/>
        <end position="250"/>
    </location>
</feature>